<keyword evidence="8" id="KW-0460">Magnesium</keyword>
<dbReference type="PANTHER" id="PTHR30040:SF2">
    <property type="entry name" value="FAD:PROTEIN FMN TRANSFERASE"/>
    <property type="match status" value="1"/>
</dbReference>
<comment type="cofactor">
    <cofactor evidence="1">
        <name>Mg(2+)</name>
        <dbReference type="ChEBI" id="CHEBI:18420"/>
    </cofactor>
</comment>
<keyword evidence="4" id="KW-0285">Flavoprotein</keyword>
<sequence length="298" mass="31005">MTALSRRRFLIISAACAAATPLAASDARWHGTALGAAASLRLVGLTDAEAAPIMAAMETEIVRLENIFSLYRPQSQLSRLNRDGVLTAPAPELLNVLSLSTALHQASGGAFDPSIQPVWTALAAGTRPDDLVEVQQAIGWEKVIYDASAIRLPVPGKSALTLNGIAQGAITDRIADLLRAHGLRDVLVNMGEVAALGARGDGAPWNVGLAAPDQTVLKRIELNDRAVATSSTLATQISQGVGHIITLDGPSSRDRTVSVSAPKAAIADGLSTALCAASAGRAKEILEFFPDALIELDV</sequence>
<evidence type="ECO:0000256" key="8">
    <source>
        <dbReference type="ARBA" id="ARBA00022842"/>
    </source>
</evidence>
<evidence type="ECO:0000256" key="4">
    <source>
        <dbReference type="ARBA" id="ARBA00022630"/>
    </source>
</evidence>
<dbReference type="GO" id="GO:0016740">
    <property type="term" value="F:transferase activity"/>
    <property type="evidence" value="ECO:0007669"/>
    <property type="project" value="UniProtKB-KW"/>
</dbReference>
<organism evidence="12 13">
    <name type="scientific">Ruegeria atlantica</name>
    <dbReference type="NCBI Taxonomy" id="81569"/>
    <lineage>
        <taxon>Bacteria</taxon>
        <taxon>Pseudomonadati</taxon>
        <taxon>Pseudomonadota</taxon>
        <taxon>Alphaproteobacteria</taxon>
        <taxon>Rhodobacterales</taxon>
        <taxon>Roseobacteraceae</taxon>
        <taxon>Ruegeria</taxon>
    </lineage>
</organism>
<evidence type="ECO:0000256" key="6">
    <source>
        <dbReference type="ARBA" id="ARBA00022723"/>
    </source>
</evidence>
<dbReference type="SUPFAM" id="SSF143631">
    <property type="entry name" value="ApbE-like"/>
    <property type="match status" value="1"/>
</dbReference>
<feature type="chain" id="PRO_5041697037" description="FAD:protein FMN transferase" evidence="11">
    <location>
        <begin position="18"/>
        <end position="298"/>
    </location>
</feature>
<dbReference type="InterPro" id="IPR006311">
    <property type="entry name" value="TAT_signal"/>
</dbReference>
<dbReference type="EC" id="2.7.1.180" evidence="2"/>
<comment type="caution">
    <text evidence="12">The sequence shown here is derived from an EMBL/GenBank/DDBJ whole genome shotgun (WGS) entry which is preliminary data.</text>
</comment>
<dbReference type="InterPro" id="IPR024932">
    <property type="entry name" value="ApbE"/>
</dbReference>
<keyword evidence="7" id="KW-0274">FAD</keyword>
<dbReference type="AlphaFoldDB" id="A0AA90YWU8"/>
<name>A0AA90YWU8_9RHOB</name>
<keyword evidence="5 12" id="KW-0808">Transferase</keyword>
<keyword evidence="11" id="KW-0732">Signal</keyword>
<evidence type="ECO:0000256" key="9">
    <source>
        <dbReference type="ARBA" id="ARBA00031306"/>
    </source>
</evidence>
<evidence type="ECO:0000256" key="5">
    <source>
        <dbReference type="ARBA" id="ARBA00022679"/>
    </source>
</evidence>
<dbReference type="GO" id="GO:0046872">
    <property type="term" value="F:metal ion binding"/>
    <property type="evidence" value="ECO:0007669"/>
    <property type="project" value="UniProtKB-KW"/>
</dbReference>
<gene>
    <name evidence="12" type="ORF">GS634_14370</name>
</gene>
<evidence type="ECO:0000256" key="3">
    <source>
        <dbReference type="ARBA" id="ARBA00016337"/>
    </source>
</evidence>
<dbReference type="Gene3D" id="3.10.520.10">
    <property type="entry name" value="ApbE-like domains"/>
    <property type="match status" value="1"/>
</dbReference>
<dbReference type="PANTHER" id="PTHR30040">
    <property type="entry name" value="THIAMINE BIOSYNTHESIS LIPOPROTEIN APBE"/>
    <property type="match status" value="1"/>
</dbReference>
<evidence type="ECO:0000313" key="12">
    <source>
        <dbReference type="EMBL" id="NOE19310.1"/>
    </source>
</evidence>
<evidence type="ECO:0000256" key="10">
    <source>
        <dbReference type="ARBA" id="ARBA00048540"/>
    </source>
</evidence>
<evidence type="ECO:0000256" key="11">
    <source>
        <dbReference type="SAM" id="SignalP"/>
    </source>
</evidence>
<evidence type="ECO:0000256" key="7">
    <source>
        <dbReference type="ARBA" id="ARBA00022827"/>
    </source>
</evidence>
<evidence type="ECO:0000313" key="13">
    <source>
        <dbReference type="Proteomes" id="UP000597886"/>
    </source>
</evidence>
<dbReference type="Proteomes" id="UP000597886">
    <property type="component" value="Unassembled WGS sequence"/>
</dbReference>
<dbReference type="EMBL" id="WVRA01000005">
    <property type="protein sequence ID" value="NOE19310.1"/>
    <property type="molecule type" value="Genomic_DNA"/>
</dbReference>
<feature type="signal peptide" evidence="11">
    <location>
        <begin position="1"/>
        <end position="17"/>
    </location>
</feature>
<dbReference type="PROSITE" id="PS51318">
    <property type="entry name" value="TAT"/>
    <property type="match status" value="1"/>
</dbReference>
<dbReference type="InterPro" id="IPR003374">
    <property type="entry name" value="ApbE-like_sf"/>
</dbReference>
<proteinExistence type="predicted"/>
<evidence type="ECO:0000256" key="1">
    <source>
        <dbReference type="ARBA" id="ARBA00001946"/>
    </source>
</evidence>
<protein>
    <recommendedName>
        <fullName evidence="3">FAD:protein FMN transferase</fullName>
        <ecNumber evidence="2">2.7.1.180</ecNumber>
    </recommendedName>
    <alternativeName>
        <fullName evidence="9">Flavin transferase</fullName>
    </alternativeName>
</protein>
<dbReference type="RefSeq" id="WP_171330796.1">
    <property type="nucleotide sequence ID" value="NZ_WVRA01000005.1"/>
</dbReference>
<accession>A0AA90YWU8</accession>
<reference evidence="12" key="1">
    <citation type="submission" date="2019-12" db="EMBL/GenBank/DDBJ databases">
        <title>Ruegeria JWLKs population differentiation of coral mucus and skeleton niches.</title>
        <authorList>
            <person name="Luo D."/>
        </authorList>
    </citation>
    <scope>NUCLEOTIDE SEQUENCE</scope>
    <source>
        <strain evidence="12">HKCCD6181</strain>
    </source>
</reference>
<comment type="catalytic activity">
    <reaction evidence="10">
        <text>L-threonyl-[protein] + FAD = FMN-L-threonyl-[protein] + AMP + H(+)</text>
        <dbReference type="Rhea" id="RHEA:36847"/>
        <dbReference type="Rhea" id="RHEA-COMP:11060"/>
        <dbReference type="Rhea" id="RHEA-COMP:11061"/>
        <dbReference type="ChEBI" id="CHEBI:15378"/>
        <dbReference type="ChEBI" id="CHEBI:30013"/>
        <dbReference type="ChEBI" id="CHEBI:57692"/>
        <dbReference type="ChEBI" id="CHEBI:74257"/>
        <dbReference type="ChEBI" id="CHEBI:456215"/>
        <dbReference type="EC" id="2.7.1.180"/>
    </reaction>
</comment>
<dbReference type="Pfam" id="PF02424">
    <property type="entry name" value="ApbE"/>
    <property type="match status" value="1"/>
</dbReference>
<evidence type="ECO:0000256" key="2">
    <source>
        <dbReference type="ARBA" id="ARBA00011955"/>
    </source>
</evidence>
<keyword evidence="6" id="KW-0479">Metal-binding</keyword>